<keyword evidence="2" id="KW-1133">Transmembrane helix</keyword>
<protein>
    <submittedName>
        <fullName evidence="3">(northern house mosquito) hypothetical protein</fullName>
    </submittedName>
</protein>
<organism evidence="3">
    <name type="scientific">Culex pipiens</name>
    <name type="common">House mosquito</name>
    <dbReference type="NCBI Taxonomy" id="7175"/>
    <lineage>
        <taxon>Eukaryota</taxon>
        <taxon>Metazoa</taxon>
        <taxon>Ecdysozoa</taxon>
        <taxon>Arthropoda</taxon>
        <taxon>Hexapoda</taxon>
        <taxon>Insecta</taxon>
        <taxon>Pterygota</taxon>
        <taxon>Neoptera</taxon>
        <taxon>Endopterygota</taxon>
        <taxon>Diptera</taxon>
        <taxon>Nematocera</taxon>
        <taxon>Culicoidea</taxon>
        <taxon>Culicidae</taxon>
        <taxon>Culicinae</taxon>
        <taxon>Culicini</taxon>
        <taxon>Culex</taxon>
        <taxon>Culex</taxon>
    </lineage>
</organism>
<reference evidence="3" key="1">
    <citation type="submission" date="2021-05" db="EMBL/GenBank/DDBJ databases">
        <authorList>
            <person name="Alioto T."/>
            <person name="Alioto T."/>
            <person name="Gomez Garrido J."/>
        </authorList>
    </citation>
    <scope>NUCLEOTIDE SEQUENCE</scope>
</reference>
<feature type="region of interest" description="Disordered" evidence="1">
    <location>
        <begin position="146"/>
        <end position="165"/>
    </location>
</feature>
<dbReference type="EMBL" id="HBUE01182188">
    <property type="protein sequence ID" value="CAG6520995.1"/>
    <property type="molecule type" value="Transcribed_RNA"/>
</dbReference>
<feature type="transmembrane region" description="Helical" evidence="2">
    <location>
        <begin position="191"/>
        <end position="212"/>
    </location>
</feature>
<keyword evidence="2" id="KW-0812">Transmembrane</keyword>
<evidence type="ECO:0000256" key="2">
    <source>
        <dbReference type="SAM" id="Phobius"/>
    </source>
</evidence>
<keyword evidence="2" id="KW-0472">Membrane</keyword>
<name>A0A8D8GVE1_CULPI</name>
<proteinExistence type="predicted"/>
<feature type="compositionally biased region" description="Low complexity" evidence="1">
    <location>
        <begin position="57"/>
        <end position="73"/>
    </location>
</feature>
<feature type="compositionally biased region" description="Basic and acidic residues" evidence="1">
    <location>
        <begin position="125"/>
        <end position="136"/>
    </location>
</feature>
<accession>A0A8D8GVE1</accession>
<evidence type="ECO:0000256" key="1">
    <source>
        <dbReference type="SAM" id="MobiDB-lite"/>
    </source>
</evidence>
<dbReference type="AlphaFoldDB" id="A0A8D8GVE1"/>
<evidence type="ECO:0000313" key="3">
    <source>
        <dbReference type="EMBL" id="CAG6520995.1"/>
    </source>
</evidence>
<feature type="region of interest" description="Disordered" evidence="1">
    <location>
        <begin position="1"/>
        <end position="137"/>
    </location>
</feature>
<dbReference type="EMBL" id="HBUE01287805">
    <property type="protein sequence ID" value="CAG6572562.1"/>
    <property type="molecule type" value="Transcribed_RNA"/>
</dbReference>
<sequence>MGRPAEQDLPEQQGPAGALPPVRLHQRHVDLLQSNGPVRDRLHRRLTKTIPDGAGHRPGSSARPPAPPLAHHGQLWQPRGARSDAERGLRRSGRRPQNDQKAQRTGQRTGADPPQVQDDAGAGDALRKPPGPDRGRQLSAHFAAAGRGWWSKRRSRGREFGGNGRRGSCRVRAVAGTVPPEPSAAQLRQRAVLSVLTITTGVMLSSFFLVFIF</sequence>